<gene>
    <name evidence="3" type="ORF">AQJ54_42910</name>
</gene>
<dbReference type="AlphaFoldDB" id="A0A101RLU5"/>
<reference evidence="3 4" key="1">
    <citation type="submission" date="2015-10" db="EMBL/GenBank/DDBJ databases">
        <title>Draft genome sequence of Streptomyces griseorubiginosus DSM 40469, type strain for the species Streptomyces griseorubiginosus.</title>
        <authorList>
            <person name="Ruckert C."/>
            <person name="Winkler A."/>
            <person name="Kalinowski J."/>
            <person name="Kampfer P."/>
            <person name="Glaeser S."/>
        </authorList>
    </citation>
    <scope>NUCLEOTIDE SEQUENCE [LARGE SCALE GENOMIC DNA]</scope>
    <source>
        <strain evidence="3 4">DSM 40469</strain>
    </source>
</reference>
<dbReference type="RefSeq" id="WP_062247071.1">
    <property type="nucleotide sequence ID" value="NZ_JBEOZZ010000001.1"/>
</dbReference>
<accession>A0A101RLU5</accession>
<organism evidence="3 4">
    <name type="scientific">Streptomyces griseorubiginosus</name>
    <dbReference type="NCBI Taxonomy" id="67304"/>
    <lineage>
        <taxon>Bacteria</taxon>
        <taxon>Bacillati</taxon>
        <taxon>Actinomycetota</taxon>
        <taxon>Actinomycetes</taxon>
        <taxon>Kitasatosporales</taxon>
        <taxon>Streptomycetaceae</taxon>
        <taxon>Streptomyces</taxon>
    </lineage>
</organism>
<evidence type="ECO:0000313" key="4">
    <source>
        <dbReference type="Proteomes" id="UP000054375"/>
    </source>
</evidence>
<dbReference type="FunFam" id="3.40.50.720:FF:000084">
    <property type="entry name" value="Short-chain dehydrogenase reductase"/>
    <property type="match status" value="1"/>
</dbReference>
<dbReference type="PRINTS" id="PR00080">
    <property type="entry name" value="SDRFAMILY"/>
</dbReference>
<dbReference type="GO" id="GO:0016491">
    <property type="term" value="F:oxidoreductase activity"/>
    <property type="evidence" value="ECO:0007669"/>
    <property type="project" value="UniProtKB-KW"/>
</dbReference>
<keyword evidence="4" id="KW-1185">Reference proteome</keyword>
<dbReference type="PANTHER" id="PTHR43639">
    <property type="entry name" value="OXIDOREDUCTASE, SHORT-CHAIN DEHYDROGENASE/REDUCTASE FAMILY (AFU_ORTHOLOGUE AFUA_5G02870)"/>
    <property type="match status" value="1"/>
</dbReference>
<dbReference type="Proteomes" id="UP000054375">
    <property type="component" value="Unassembled WGS sequence"/>
</dbReference>
<dbReference type="EMBL" id="LMWV01000053">
    <property type="protein sequence ID" value="KUN57966.1"/>
    <property type="molecule type" value="Genomic_DNA"/>
</dbReference>
<evidence type="ECO:0000313" key="3">
    <source>
        <dbReference type="EMBL" id="KUN57966.1"/>
    </source>
</evidence>
<dbReference type="Gene3D" id="3.40.50.720">
    <property type="entry name" value="NAD(P)-binding Rossmann-like Domain"/>
    <property type="match status" value="1"/>
</dbReference>
<dbReference type="PANTHER" id="PTHR43639:SF1">
    <property type="entry name" value="SHORT-CHAIN DEHYDROGENASE_REDUCTASE FAMILY PROTEIN"/>
    <property type="match status" value="1"/>
</dbReference>
<dbReference type="InterPro" id="IPR036291">
    <property type="entry name" value="NAD(P)-bd_dom_sf"/>
</dbReference>
<dbReference type="PRINTS" id="PR00081">
    <property type="entry name" value="GDHRDH"/>
</dbReference>
<sequence>MSRLAGKVALVTGASRGIGRAIACRLATDGAFVVIHYGKSEEGARETLAMIEAEGGSGCIVQADLGKPAQSVIPMFEAIDGELTGRQSGKDLDILVNNAGQMVVGTIETITEAQFDDAFTVDVKAPFFITQAALARLRDGGRIINISSGTARVVNPGVIAYAMAKGVLEVFSKTLALHLGQRQITVNTVAPGPTGTEEFLRMSAGDPGFVKQAAAQSALGRIGTPEEIADIVAFVASGESNWITGQVIDATGGTFLG</sequence>
<comment type="caution">
    <text evidence="3">The sequence shown here is derived from an EMBL/GenBank/DDBJ whole genome shotgun (WGS) entry which is preliminary data.</text>
</comment>
<dbReference type="Pfam" id="PF13561">
    <property type="entry name" value="adh_short_C2"/>
    <property type="match status" value="1"/>
</dbReference>
<protein>
    <submittedName>
        <fullName evidence="3">Short-chain dehydrogenase</fullName>
    </submittedName>
</protein>
<evidence type="ECO:0000256" key="1">
    <source>
        <dbReference type="ARBA" id="ARBA00006484"/>
    </source>
</evidence>
<comment type="similarity">
    <text evidence="1">Belongs to the short-chain dehydrogenases/reductases (SDR) family.</text>
</comment>
<proteinExistence type="inferred from homology"/>
<name>A0A101RLU5_9ACTN</name>
<dbReference type="InterPro" id="IPR002347">
    <property type="entry name" value="SDR_fam"/>
</dbReference>
<evidence type="ECO:0000256" key="2">
    <source>
        <dbReference type="ARBA" id="ARBA00023002"/>
    </source>
</evidence>
<keyword evidence="2" id="KW-0560">Oxidoreductase</keyword>
<dbReference type="SUPFAM" id="SSF51735">
    <property type="entry name" value="NAD(P)-binding Rossmann-fold domains"/>
    <property type="match status" value="1"/>
</dbReference>